<protein>
    <submittedName>
        <fullName evidence="3">DUF3298 and DUF4163 domain-containing protein</fullName>
    </submittedName>
</protein>
<reference evidence="3" key="2">
    <citation type="submission" date="2021-04" db="EMBL/GenBank/DDBJ databases">
        <authorList>
            <person name="Gilroy R."/>
        </authorList>
    </citation>
    <scope>NUCLEOTIDE SEQUENCE</scope>
    <source>
        <strain evidence="3">CHK180-15479</strain>
    </source>
</reference>
<dbReference type="Pfam" id="PF11738">
    <property type="entry name" value="DUF3298"/>
    <property type="match status" value="1"/>
</dbReference>
<accession>A0A9D2SHW7</accession>
<keyword evidence="1" id="KW-1133">Transmembrane helix</keyword>
<feature type="transmembrane region" description="Helical" evidence="1">
    <location>
        <begin position="48"/>
        <end position="69"/>
    </location>
</feature>
<feature type="domain" description="DUF3298" evidence="2">
    <location>
        <begin position="204"/>
        <end position="283"/>
    </location>
</feature>
<evidence type="ECO:0000313" key="3">
    <source>
        <dbReference type="EMBL" id="HJC05678.1"/>
    </source>
</evidence>
<dbReference type="EMBL" id="DWWT01000026">
    <property type="protein sequence ID" value="HJC05678.1"/>
    <property type="molecule type" value="Genomic_DNA"/>
</dbReference>
<sequence>MDKKILDTIRDLKEEYEHIPVPPQAKNRVLEGIAQGKRERRRQSGLRVLRRGAASCAAAAACMIILVNVSPTVASAMEKIPVIGSIARVVTLDTYKDQTNHFEADIQIPKVEGEEGSESPAVNLSIEEYAQSLIRMYEQELSESQGEWNYSLSSSYEVVTDNDKYLSLRINTTLVMASGTEFVKIFTVDKSTGEVVSLAQLLGNDPARLEAVSDNIKSQMIAQMAADDSISYFYQTDYPETDFKGLTGEESFYFDSQGQLVITFDEYTVAPGYMGAVEFTIPLDVTGKL</sequence>
<dbReference type="Proteomes" id="UP000823910">
    <property type="component" value="Unassembled WGS sequence"/>
</dbReference>
<dbReference type="InterPro" id="IPR037126">
    <property type="entry name" value="PdaC/RsiV-like_sf"/>
</dbReference>
<dbReference type="AlphaFoldDB" id="A0A9D2SHW7"/>
<dbReference type="Gene3D" id="3.30.565.40">
    <property type="entry name" value="Fervidobacterium nodosum Rt17-B1 like"/>
    <property type="match status" value="1"/>
</dbReference>
<reference evidence="3" key="1">
    <citation type="journal article" date="2021" name="PeerJ">
        <title>Extensive microbial diversity within the chicken gut microbiome revealed by metagenomics and culture.</title>
        <authorList>
            <person name="Gilroy R."/>
            <person name="Ravi A."/>
            <person name="Getino M."/>
            <person name="Pursley I."/>
            <person name="Horton D.L."/>
            <person name="Alikhan N.F."/>
            <person name="Baker D."/>
            <person name="Gharbi K."/>
            <person name="Hall N."/>
            <person name="Watson M."/>
            <person name="Adriaenssens E.M."/>
            <person name="Foster-Nyarko E."/>
            <person name="Jarju S."/>
            <person name="Secka A."/>
            <person name="Antonio M."/>
            <person name="Oren A."/>
            <person name="Chaudhuri R.R."/>
            <person name="La Ragione R."/>
            <person name="Hildebrand F."/>
            <person name="Pallen M.J."/>
        </authorList>
    </citation>
    <scope>NUCLEOTIDE SEQUENCE</scope>
    <source>
        <strain evidence="3">CHK180-15479</strain>
    </source>
</reference>
<keyword evidence="1" id="KW-0812">Transmembrane</keyword>
<evidence type="ECO:0000313" key="4">
    <source>
        <dbReference type="Proteomes" id="UP000823910"/>
    </source>
</evidence>
<comment type="caution">
    <text evidence="3">The sequence shown here is derived from an EMBL/GenBank/DDBJ whole genome shotgun (WGS) entry which is preliminary data.</text>
</comment>
<organism evidence="3 4">
    <name type="scientific">Candidatus Enterocloster excrementipullorum</name>
    <dbReference type="NCBI Taxonomy" id="2838559"/>
    <lineage>
        <taxon>Bacteria</taxon>
        <taxon>Bacillati</taxon>
        <taxon>Bacillota</taxon>
        <taxon>Clostridia</taxon>
        <taxon>Lachnospirales</taxon>
        <taxon>Lachnospiraceae</taxon>
        <taxon>Enterocloster</taxon>
    </lineage>
</organism>
<evidence type="ECO:0000259" key="2">
    <source>
        <dbReference type="Pfam" id="PF11738"/>
    </source>
</evidence>
<proteinExistence type="predicted"/>
<dbReference type="Gene3D" id="3.90.640.20">
    <property type="entry name" value="Heat-shock cognate protein, ATPase"/>
    <property type="match status" value="1"/>
</dbReference>
<evidence type="ECO:0000256" key="1">
    <source>
        <dbReference type="SAM" id="Phobius"/>
    </source>
</evidence>
<gene>
    <name evidence="3" type="ORF">H9704_05930</name>
</gene>
<name>A0A9D2SHW7_9FIRM</name>
<dbReference type="InterPro" id="IPR021729">
    <property type="entry name" value="DUF3298"/>
</dbReference>
<keyword evidence="1" id="KW-0472">Membrane</keyword>